<accession>A0A1V2A8N4</accession>
<keyword evidence="6" id="KW-1185">Reference proteome</keyword>
<dbReference type="GO" id="GO:0030288">
    <property type="term" value="C:outer membrane-bounded periplasmic space"/>
    <property type="evidence" value="ECO:0007669"/>
    <property type="project" value="InterPro"/>
</dbReference>
<dbReference type="NCBIfam" id="NF037995">
    <property type="entry name" value="TRAP_S1"/>
    <property type="match status" value="1"/>
</dbReference>
<dbReference type="NCBIfam" id="TIGR00787">
    <property type="entry name" value="dctP"/>
    <property type="match status" value="1"/>
</dbReference>
<dbReference type="InterPro" id="IPR038404">
    <property type="entry name" value="TRAP_DctP_sf"/>
</dbReference>
<dbReference type="EMBL" id="MSFI01000011">
    <property type="protein sequence ID" value="OMP67317.1"/>
    <property type="molecule type" value="Genomic_DNA"/>
</dbReference>
<keyword evidence="4" id="KW-0175">Coiled coil</keyword>
<dbReference type="Gene3D" id="3.40.190.170">
    <property type="entry name" value="Bacterial extracellular solute-binding protein, family 7"/>
    <property type="match status" value="1"/>
</dbReference>
<dbReference type="InterPro" id="IPR018389">
    <property type="entry name" value="DctP_fam"/>
</dbReference>
<dbReference type="AlphaFoldDB" id="A0A1V2A8N4"/>
<proteinExistence type="inferred from homology"/>
<dbReference type="PIRSF" id="PIRSF006470">
    <property type="entry name" value="DctB"/>
    <property type="match status" value="1"/>
</dbReference>
<name>A0A1V2A8N4_9BACI</name>
<evidence type="ECO:0000313" key="5">
    <source>
        <dbReference type="EMBL" id="OMP67317.1"/>
    </source>
</evidence>
<dbReference type="GO" id="GO:0055085">
    <property type="term" value="P:transmembrane transport"/>
    <property type="evidence" value="ECO:0007669"/>
    <property type="project" value="InterPro"/>
</dbReference>
<gene>
    <name evidence="5" type="ORF">BTO28_08000</name>
</gene>
<evidence type="ECO:0000313" key="6">
    <source>
        <dbReference type="Proteomes" id="UP000188613"/>
    </source>
</evidence>
<dbReference type="STRING" id="1714355.BTO28_08000"/>
<dbReference type="PANTHER" id="PTHR33376:SF7">
    <property type="entry name" value="C4-DICARBOXYLATE-BINDING PROTEIN DCTB"/>
    <property type="match status" value="1"/>
</dbReference>
<sequence length="333" mass="37599">MVVLVVISLFVLTACGRDSLTSVQAEKEPMVIKLATSTPLMTSQTKGAFKFKELVEEKTNGEVLVDIYPTSQLGSLREQVEATQMGTIEMSISLISTLSTFDENLKVFEYPYLWPTNEGSLWKAVDGEVESKALESLSNNGLTGLGFWAGGYKAITSNNEPVLSPENLDGVNVRVIPSQTLLKQYKSWGGNPVPIDFSELYSALQQGTVDAQENPLETIYTQKYYEVQKYLTLSNHGYQFYIFTVNQNWFDQLPSNIQNVLKEAENEAGEYAVELNIKQNKEYLQELKKTNIEVFELTDEQKQTFIETSTPLHDELSDNKEKKELLELIRSQL</sequence>
<evidence type="ECO:0000256" key="2">
    <source>
        <dbReference type="ARBA" id="ARBA00022448"/>
    </source>
</evidence>
<keyword evidence="3" id="KW-0732">Signal</keyword>
<comment type="similarity">
    <text evidence="1">Belongs to the bacterial solute-binding protein 7 family.</text>
</comment>
<keyword evidence="2" id="KW-0813">Transport</keyword>
<evidence type="ECO:0000256" key="4">
    <source>
        <dbReference type="SAM" id="Coils"/>
    </source>
</evidence>
<evidence type="ECO:0008006" key="7">
    <source>
        <dbReference type="Google" id="ProtNLM"/>
    </source>
</evidence>
<dbReference type="CDD" id="cd13603">
    <property type="entry name" value="PBP2_TRAP_Siap_TeaA_like"/>
    <property type="match status" value="1"/>
</dbReference>
<comment type="caution">
    <text evidence="5">The sequence shown here is derived from an EMBL/GenBank/DDBJ whole genome shotgun (WGS) entry which is preliminary data.</text>
</comment>
<evidence type="ECO:0000256" key="3">
    <source>
        <dbReference type="ARBA" id="ARBA00022729"/>
    </source>
</evidence>
<dbReference type="Pfam" id="PF03480">
    <property type="entry name" value="DctP"/>
    <property type="match status" value="1"/>
</dbReference>
<dbReference type="PANTHER" id="PTHR33376">
    <property type="match status" value="1"/>
</dbReference>
<feature type="coiled-coil region" evidence="4">
    <location>
        <begin position="261"/>
        <end position="300"/>
    </location>
</feature>
<protein>
    <recommendedName>
        <fullName evidence="7">C4-dicarboxylate ABC transporter substrate-binding protein</fullName>
    </recommendedName>
</protein>
<reference evidence="5 6" key="1">
    <citation type="submission" date="2016-12" db="EMBL/GenBank/DDBJ databases">
        <title>Domibacillus sp. SAB 38T whole genome sequencing.</title>
        <authorList>
            <person name="Verma A."/>
            <person name="Ojha A.K."/>
            <person name="Krishnamurthi S."/>
        </authorList>
    </citation>
    <scope>NUCLEOTIDE SEQUENCE [LARGE SCALE GENOMIC DNA]</scope>
    <source>
        <strain evidence="5 6">SAB 38</strain>
    </source>
</reference>
<organism evidence="5 6">
    <name type="scientific">Domibacillus epiphyticus</name>
    <dbReference type="NCBI Taxonomy" id="1714355"/>
    <lineage>
        <taxon>Bacteria</taxon>
        <taxon>Bacillati</taxon>
        <taxon>Bacillota</taxon>
        <taxon>Bacilli</taxon>
        <taxon>Bacillales</taxon>
        <taxon>Bacillaceae</taxon>
        <taxon>Domibacillus</taxon>
    </lineage>
</organism>
<evidence type="ECO:0000256" key="1">
    <source>
        <dbReference type="ARBA" id="ARBA00009023"/>
    </source>
</evidence>
<dbReference type="InterPro" id="IPR004682">
    <property type="entry name" value="TRAP_DctP"/>
</dbReference>
<dbReference type="Proteomes" id="UP000188613">
    <property type="component" value="Unassembled WGS sequence"/>
</dbReference>